<evidence type="ECO:0000259" key="11">
    <source>
        <dbReference type="Pfam" id="PF16575"/>
    </source>
</evidence>
<name>A0A9P0DSU6_PHYSR</name>
<evidence type="ECO:0000256" key="3">
    <source>
        <dbReference type="ARBA" id="ARBA00022552"/>
    </source>
</evidence>
<evidence type="ECO:0000256" key="8">
    <source>
        <dbReference type="ARBA" id="ARBA00023242"/>
    </source>
</evidence>
<dbReference type="InterPro" id="IPR045116">
    <property type="entry name" value="Clp1/Grc3"/>
</dbReference>
<dbReference type="GO" id="GO:0005524">
    <property type="term" value="F:ATP binding"/>
    <property type="evidence" value="ECO:0007669"/>
    <property type="project" value="UniProtKB-KW"/>
</dbReference>
<protein>
    <recommendedName>
        <fullName evidence="9">Polynucleotide 5'-hydroxyl-kinase NOL9</fullName>
    </recommendedName>
</protein>
<sequence length="755" mass="84852">MVEDKDYISVQNLQKKQLSSGKKSKESAGIQAQINKKNKPKLITEGKGDKNGFKIAQITKLSQNGEARKMDKRKRSFSDDVFVDSPKHDEKFHKGNKSMKTAKKDTLKILPSTSGCSNTGEKHKNQICSSKTENTKTTTNRYSSLSSFFNMNTSDINVTISDDDDYDLLNTQLDNIQITIDKKITHKTFHERSTKVSNVQCTSGSPTLIESDEMDDYQPSTIHIEEETPRSSTPLVEQKNQKKQSKPTCFMNQNHKCFDLGNRKLVVLKQKSCVPIFGLCSMKLLYGKVHIFGYTLTKRSKEVKLYSPRGSSLLVIDNLTTASEEDNFDEILEEYDCLKDLRLKKTVAIFTCSPIDAHKFSFIEKHAAHQLVPKVPARNEPQIIFNPKDRFNLCSVHPEWDDILQRVGPSTRLLVAGGKGVGKTNFLRYAINRLLGRFEAIRVIDLDPGQSEFSIPGCLSVLTIKEPVFGPNYTHLLNTDRSYLSNINIGHNPKKYLLTIKHLIQMDSDENVPVLVNYMGFVKGIGLNIISSVITYIEPTDVLQINSKHSKKNFKCDLTPETVKSNLKAFGGDPSYVNFALRKIVALTDDNTGWFLESRQARELCVLAYFARMMCNEIQSLTNYKLPMYEIGFESIQIRDSEGRRLPEAAANANLVALGEVVSEKLGLVRVLGYGLVRGVDMQNRRLVLITPEPLEVLEKVFCLVVTSVGMPPSVYMTPDGIRGPMPYVMEGTLEALAEITKRSYIPANKKNVGA</sequence>
<keyword evidence="8" id="KW-0539">Nucleus</keyword>
<feature type="domain" description="NOL9 C-terminal" evidence="13">
    <location>
        <begin position="628"/>
        <end position="709"/>
    </location>
</feature>
<evidence type="ECO:0000256" key="7">
    <source>
        <dbReference type="ARBA" id="ARBA00022840"/>
    </source>
</evidence>
<reference evidence="14" key="1">
    <citation type="submission" date="2022-01" db="EMBL/GenBank/DDBJ databases">
        <authorList>
            <person name="King R."/>
        </authorList>
    </citation>
    <scope>NUCLEOTIDE SEQUENCE</scope>
</reference>
<evidence type="ECO:0000313" key="15">
    <source>
        <dbReference type="Proteomes" id="UP001153712"/>
    </source>
</evidence>
<evidence type="ECO:0000256" key="4">
    <source>
        <dbReference type="ARBA" id="ARBA00022679"/>
    </source>
</evidence>
<evidence type="ECO:0000256" key="2">
    <source>
        <dbReference type="ARBA" id="ARBA00011003"/>
    </source>
</evidence>
<comment type="subcellular location">
    <subcellularLocation>
        <location evidence="1">Nucleus</location>
        <location evidence="1">Nucleolus</location>
    </subcellularLocation>
</comment>
<dbReference type="PANTHER" id="PTHR12755">
    <property type="entry name" value="CLEAVAGE/POLYADENYLATION FACTOR IA SUBUNIT CLP1P"/>
    <property type="match status" value="1"/>
</dbReference>
<proteinExistence type="inferred from homology"/>
<dbReference type="Pfam" id="PF16575">
    <property type="entry name" value="CLP1_P"/>
    <property type="match status" value="1"/>
</dbReference>
<dbReference type="OrthoDB" id="2405412at2759"/>
<dbReference type="Pfam" id="PF24419">
    <property type="entry name" value="Cupin_NOL9"/>
    <property type="match status" value="1"/>
</dbReference>
<dbReference type="PANTHER" id="PTHR12755:SF3">
    <property type="entry name" value="POLYNUCLEOTIDE 5'-HYDROXYL-KINASE NOL9"/>
    <property type="match status" value="1"/>
</dbReference>
<accession>A0A9P0DSU6</accession>
<keyword evidence="3" id="KW-0698">rRNA processing</keyword>
<evidence type="ECO:0000256" key="10">
    <source>
        <dbReference type="SAM" id="MobiDB-lite"/>
    </source>
</evidence>
<dbReference type="GO" id="GO:0051731">
    <property type="term" value="F:polynucleotide 5'-hydroxyl-kinase activity"/>
    <property type="evidence" value="ECO:0007669"/>
    <property type="project" value="InterPro"/>
</dbReference>
<gene>
    <name evidence="14" type="ORF">PHYEVI_LOCUS8102</name>
</gene>
<evidence type="ECO:0000259" key="12">
    <source>
        <dbReference type="Pfam" id="PF24419"/>
    </source>
</evidence>
<dbReference type="Proteomes" id="UP001153712">
    <property type="component" value="Chromosome 4"/>
</dbReference>
<dbReference type="InterPro" id="IPR027417">
    <property type="entry name" value="P-loop_NTPase"/>
</dbReference>
<dbReference type="Gene3D" id="3.40.50.300">
    <property type="entry name" value="P-loop containing nucleotide triphosphate hydrolases"/>
    <property type="match status" value="1"/>
</dbReference>
<dbReference type="InterPro" id="IPR032319">
    <property type="entry name" value="CLP1_P"/>
</dbReference>
<comment type="similarity">
    <text evidence="2">Belongs to the Clp1 family. NOL9/GRC3 subfamily.</text>
</comment>
<evidence type="ECO:0000259" key="13">
    <source>
        <dbReference type="Pfam" id="PF25467"/>
    </source>
</evidence>
<dbReference type="GO" id="GO:0000448">
    <property type="term" value="P:cleavage in ITS2 between 5.8S rRNA and LSU-rRNA of tricistronic rRNA transcript (SSU-rRNA, 5.8S rRNA, LSU-rRNA)"/>
    <property type="evidence" value="ECO:0007669"/>
    <property type="project" value="TreeGrafter"/>
</dbReference>
<keyword evidence="5" id="KW-0547">Nucleotide-binding</keyword>
<evidence type="ECO:0000256" key="5">
    <source>
        <dbReference type="ARBA" id="ARBA00022741"/>
    </source>
</evidence>
<organism evidence="14 15">
    <name type="scientific">Phyllotreta striolata</name>
    <name type="common">Striped flea beetle</name>
    <name type="synonym">Crioceris striolata</name>
    <dbReference type="NCBI Taxonomy" id="444603"/>
    <lineage>
        <taxon>Eukaryota</taxon>
        <taxon>Metazoa</taxon>
        <taxon>Ecdysozoa</taxon>
        <taxon>Arthropoda</taxon>
        <taxon>Hexapoda</taxon>
        <taxon>Insecta</taxon>
        <taxon>Pterygota</taxon>
        <taxon>Neoptera</taxon>
        <taxon>Endopterygota</taxon>
        <taxon>Coleoptera</taxon>
        <taxon>Polyphaga</taxon>
        <taxon>Cucujiformia</taxon>
        <taxon>Chrysomeloidea</taxon>
        <taxon>Chrysomelidae</taxon>
        <taxon>Galerucinae</taxon>
        <taxon>Alticini</taxon>
        <taxon>Phyllotreta</taxon>
    </lineage>
</organism>
<evidence type="ECO:0000256" key="1">
    <source>
        <dbReference type="ARBA" id="ARBA00004604"/>
    </source>
</evidence>
<keyword evidence="7" id="KW-0067">ATP-binding</keyword>
<feature type="domain" description="NOL9 N-terminal" evidence="12">
    <location>
        <begin position="259"/>
        <end position="379"/>
    </location>
</feature>
<dbReference type="Pfam" id="PF25467">
    <property type="entry name" value="NOL9_C"/>
    <property type="match status" value="1"/>
</dbReference>
<evidence type="ECO:0000256" key="9">
    <source>
        <dbReference type="ARBA" id="ARBA00071212"/>
    </source>
</evidence>
<dbReference type="GO" id="GO:0005730">
    <property type="term" value="C:nucleolus"/>
    <property type="evidence" value="ECO:0007669"/>
    <property type="project" value="UniProtKB-SubCell"/>
</dbReference>
<feature type="region of interest" description="Disordered" evidence="10">
    <location>
        <begin position="13"/>
        <end position="48"/>
    </location>
</feature>
<feature type="domain" description="Clp1 P-loop" evidence="11">
    <location>
        <begin position="417"/>
        <end position="563"/>
    </location>
</feature>
<evidence type="ECO:0000313" key="14">
    <source>
        <dbReference type="EMBL" id="CAH1184917.1"/>
    </source>
</evidence>
<dbReference type="AlphaFoldDB" id="A0A9P0DSU6"/>
<keyword evidence="4" id="KW-0808">Transferase</keyword>
<dbReference type="InterPro" id="IPR057573">
    <property type="entry name" value="NOL9_N"/>
</dbReference>
<evidence type="ECO:0000256" key="6">
    <source>
        <dbReference type="ARBA" id="ARBA00022777"/>
    </source>
</evidence>
<keyword evidence="15" id="KW-1185">Reference proteome</keyword>
<dbReference type="EMBL" id="OU900097">
    <property type="protein sequence ID" value="CAH1184917.1"/>
    <property type="molecule type" value="Genomic_DNA"/>
</dbReference>
<keyword evidence="6" id="KW-0418">Kinase</keyword>
<dbReference type="InterPro" id="IPR057570">
    <property type="entry name" value="NOL9_C"/>
</dbReference>